<accession>A0A1Z5KDC6</accession>
<comment type="caution">
    <text evidence="2">The sequence shown here is derived from an EMBL/GenBank/DDBJ whole genome shotgun (WGS) entry which is preliminary data.</text>
</comment>
<dbReference type="Proteomes" id="UP000198406">
    <property type="component" value="Unassembled WGS sequence"/>
</dbReference>
<name>A0A1Z5KDC6_FISSO</name>
<keyword evidence="1" id="KW-0812">Transmembrane</keyword>
<dbReference type="OrthoDB" id="10016939at2759"/>
<proteinExistence type="predicted"/>
<reference evidence="2" key="2">
    <citation type="submission" date="2017-06" db="EMBL/GenBank/DDBJ databases">
        <authorList>
            <person name="Kim H.J."/>
            <person name="Triplett B.A."/>
        </authorList>
    </citation>
    <scope>NUCLEOTIDE SEQUENCE</scope>
    <source>
        <strain evidence="2">JPCC DA0580</strain>
    </source>
</reference>
<evidence type="ECO:0000256" key="1">
    <source>
        <dbReference type="SAM" id="Phobius"/>
    </source>
</evidence>
<dbReference type="EMBL" id="BDSP01000207">
    <property type="protein sequence ID" value="GAX24253.1"/>
    <property type="molecule type" value="Genomic_DNA"/>
</dbReference>
<dbReference type="AlphaFoldDB" id="A0A1Z5KDC6"/>
<protein>
    <submittedName>
        <fullName evidence="2">Uncharacterized protein</fullName>
    </submittedName>
</protein>
<gene>
    <name evidence="3" type="ORF">FisN_4Hh046</name>
    <name evidence="2" type="ORF">FisN_4Lh046</name>
</gene>
<evidence type="ECO:0000313" key="3">
    <source>
        <dbReference type="EMBL" id="GAX28384.1"/>
    </source>
</evidence>
<reference evidence="2 4" key="1">
    <citation type="journal article" date="2015" name="Plant Cell">
        <title>Oil accumulation by the oleaginous diatom Fistulifera solaris as revealed by the genome and transcriptome.</title>
        <authorList>
            <person name="Tanaka T."/>
            <person name="Maeda Y."/>
            <person name="Veluchamy A."/>
            <person name="Tanaka M."/>
            <person name="Abida H."/>
            <person name="Marechal E."/>
            <person name="Bowler C."/>
            <person name="Muto M."/>
            <person name="Sunaga Y."/>
            <person name="Tanaka M."/>
            <person name="Yoshino T."/>
            <person name="Taniguchi T."/>
            <person name="Fukuda Y."/>
            <person name="Nemoto M."/>
            <person name="Matsumoto M."/>
            <person name="Wong P.S."/>
            <person name="Aburatani S."/>
            <person name="Fujibuchi W."/>
        </authorList>
    </citation>
    <scope>NUCLEOTIDE SEQUENCE [LARGE SCALE GENOMIC DNA]</scope>
    <source>
        <strain evidence="2 4">JPCC DA0580</strain>
    </source>
</reference>
<keyword evidence="1" id="KW-1133">Transmembrane helix</keyword>
<sequence>MVDAKKSGGLKGILQRTGKFFYSGGLYAYQFAKVGYVYGGKVAFSVATTSMIVLMPLLFEIAREGQMIETERAQIKDLKSKGYSERQLQEMGFSESALFQPSVASLQAK</sequence>
<dbReference type="CDD" id="cd22884">
    <property type="entry name" value="TOM22"/>
    <property type="match status" value="1"/>
</dbReference>
<keyword evidence="1" id="KW-0472">Membrane</keyword>
<evidence type="ECO:0000313" key="2">
    <source>
        <dbReference type="EMBL" id="GAX24253.1"/>
    </source>
</evidence>
<keyword evidence="4" id="KW-1185">Reference proteome</keyword>
<evidence type="ECO:0000313" key="4">
    <source>
        <dbReference type="Proteomes" id="UP000198406"/>
    </source>
</evidence>
<feature type="transmembrane region" description="Helical" evidence="1">
    <location>
        <begin position="44"/>
        <end position="62"/>
    </location>
</feature>
<dbReference type="EMBL" id="BDSP01000273">
    <property type="protein sequence ID" value="GAX28384.1"/>
    <property type="molecule type" value="Genomic_DNA"/>
</dbReference>
<organism evidence="2 4">
    <name type="scientific">Fistulifera solaris</name>
    <name type="common">Oleaginous diatom</name>
    <dbReference type="NCBI Taxonomy" id="1519565"/>
    <lineage>
        <taxon>Eukaryota</taxon>
        <taxon>Sar</taxon>
        <taxon>Stramenopiles</taxon>
        <taxon>Ochrophyta</taxon>
        <taxon>Bacillariophyta</taxon>
        <taxon>Bacillariophyceae</taxon>
        <taxon>Bacillariophycidae</taxon>
        <taxon>Naviculales</taxon>
        <taxon>Naviculaceae</taxon>
        <taxon>Fistulifera</taxon>
    </lineage>
</organism>